<protein>
    <recommendedName>
        <fullName evidence="3">VWFA domain-containing protein</fullName>
    </recommendedName>
</protein>
<dbReference type="PANTHER" id="PTHR46503:SF1">
    <property type="entry name" value="INTER-ALPHA-TRYPSIN INHIBITOR HEAVY CHAIN-LIKE PROTEIN"/>
    <property type="match status" value="1"/>
</dbReference>
<keyword evidence="2" id="KW-1185">Reference proteome</keyword>
<dbReference type="EMBL" id="JAKOGI010000761">
    <property type="protein sequence ID" value="KAJ8430738.1"/>
    <property type="molecule type" value="Genomic_DNA"/>
</dbReference>
<dbReference type="SUPFAM" id="SSF53300">
    <property type="entry name" value="vWA-like"/>
    <property type="match status" value="1"/>
</dbReference>
<sequence length="433" mass="47842">MGSVVEDFMNAVEEGLKLSKRIFHGKYRVVASASAPPPMSKSPKYYLPMASMVYAVIYHPGIVDNPDIPSYQPYVHGQLDPPAVIPLPMMGVTLQVDCYLDTVFVRISGHWRVHCVMGSKSCDCRVAVPMGEQGSILGVEVDVQRNSYRTQLALVADKQDDGNASGGDNGVFLKPHVFMLTIPQVDGGTNLHIRLSWSQKLVYRDGEFSLCLPFSFPEYVAPANKKIPKKEKIELNVHPGDGNEVLCKSISHPLKEHQREVGKLSFLYELDVFSWSSADFSFSYSLLASHTLGNVVVRSPSIDDIDQRDMFYIHILPGSVESKKVFTKIIVFVVDISGSVEGKPVEDVKRALYAALCELNPEDSFNIIAFNGQTFLFSSSLRLATQEVIEDAIQWIGINFVAGEGTSISLPSQSGHGDATSYLQLLAYDFPDH</sequence>
<evidence type="ECO:0008006" key="3">
    <source>
        <dbReference type="Google" id="ProtNLM"/>
    </source>
</evidence>
<dbReference type="Proteomes" id="UP001153076">
    <property type="component" value="Unassembled WGS sequence"/>
</dbReference>
<reference evidence="1" key="1">
    <citation type="submission" date="2022-04" db="EMBL/GenBank/DDBJ databases">
        <title>Carnegiea gigantea Genome sequencing and assembly v2.</title>
        <authorList>
            <person name="Copetti D."/>
            <person name="Sanderson M.J."/>
            <person name="Burquez A."/>
            <person name="Wojciechowski M.F."/>
        </authorList>
    </citation>
    <scope>NUCLEOTIDE SEQUENCE</scope>
    <source>
        <strain evidence="1">SGP5-SGP5p</strain>
        <tissue evidence="1">Aerial part</tissue>
    </source>
</reference>
<evidence type="ECO:0000313" key="1">
    <source>
        <dbReference type="EMBL" id="KAJ8430738.1"/>
    </source>
</evidence>
<dbReference type="PANTHER" id="PTHR46503">
    <property type="entry name" value="INTER-ALPHA-TRYPSIN INHIBITOR HEAVY CHAIN-LIKE PROTEIN"/>
    <property type="match status" value="1"/>
</dbReference>
<proteinExistence type="predicted"/>
<dbReference type="InterPro" id="IPR036465">
    <property type="entry name" value="vWFA_dom_sf"/>
</dbReference>
<dbReference type="OrthoDB" id="1729737at2759"/>
<accession>A0A9Q1Q6G2</accession>
<evidence type="ECO:0000313" key="2">
    <source>
        <dbReference type="Proteomes" id="UP001153076"/>
    </source>
</evidence>
<gene>
    <name evidence="1" type="ORF">Cgig2_009629</name>
</gene>
<dbReference type="AlphaFoldDB" id="A0A9Q1Q6G2"/>
<name>A0A9Q1Q6G2_9CARY</name>
<dbReference type="Gene3D" id="3.40.50.410">
    <property type="entry name" value="von Willebrand factor, type A domain"/>
    <property type="match status" value="1"/>
</dbReference>
<comment type="caution">
    <text evidence="1">The sequence shown here is derived from an EMBL/GenBank/DDBJ whole genome shotgun (WGS) entry which is preliminary data.</text>
</comment>
<organism evidence="1 2">
    <name type="scientific">Carnegiea gigantea</name>
    <dbReference type="NCBI Taxonomy" id="171969"/>
    <lineage>
        <taxon>Eukaryota</taxon>
        <taxon>Viridiplantae</taxon>
        <taxon>Streptophyta</taxon>
        <taxon>Embryophyta</taxon>
        <taxon>Tracheophyta</taxon>
        <taxon>Spermatophyta</taxon>
        <taxon>Magnoliopsida</taxon>
        <taxon>eudicotyledons</taxon>
        <taxon>Gunneridae</taxon>
        <taxon>Pentapetalae</taxon>
        <taxon>Caryophyllales</taxon>
        <taxon>Cactineae</taxon>
        <taxon>Cactaceae</taxon>
        <taxon>Cactoideae</taxon>
        <taxon>Echinocereeae</taxon>
        <taxon>Carnegiea</taxon>
    </lineage>
</organism>